<feature type="region of interest" description="Disordered" evidence="1">
    <location>
        <begin position="226"/>
        <end position="246"/>
    </location>
</feature>
<dbReference type="STRING" id="1314776.A0A166DFQ1"/>
<dbReference type="Pfam" id="PF04450">
    <property type="entry name" value="BSP"/>
    <property type="match status" value="1"/>
</dbReference>
<accession>A0A166DFQ1</accession>
<sequence length="246" mass="26938">MAPYEPVYIPVPADWSIPPLHFQVHDSASFGSITFFDNVKPPALMLEAVLHVLKALYVPESVPRHVRSITLILRPMPGVAHTTSNTLDDAHKEIHLSSQYVAKNAGRARDEIYGVIVHEMVHCWQFDGGGTCPGGLIEGIADWVRLKAGFAPPHWSRTSPPEKWDAGYEQTAFFLSFIEDKYGSGTVVKLNESMRDGRKWDEGVFEGVTGRGVEVLWGEYRRTFGRTSGGNGGGGGGEPAVPTHGV</sequence>
<protein>
    <submittedName>
        <fullName evidence="2">Plant basic secretory protein</fullName>
    </submittedName>
</protein>
<feature type="compositionally biased region" description="Gly residues" evidence="1">
    <location>
        <begin position="227"/>
        <end position="238"/>
    </location>
</feature>
<reference evidence="2 3" key="1">
    <citation type="journal article" date="2016" name="Mol. Biol. Evol.">
        <title>Comparative Genomics of Early-Diverging Mushroom-Forming Fungi Provides Insights into the Origins of Lignocellulose Decay Capabilities.</title>
        <authorList>
            <person name="Nagy L.G."/>
            <person name="Riley R."/>
            <person name="Tritt A."/>
            <person name="Adam C."/>
            <person name="Daum C."/>
            <person name="Floudas D."/>
            <person name="Sun H."/>
            <person name="Yadav J.S."/>
            <person name="Pangilinan J."/>
            <person name="Larsson K.H."/>
            <person name="Matsuura K."/>
            <person name="Barry K."/>
            <person name="Labutti K."/>
            <person name="Kuo R."/>
            <person name="Ohm R.A."/>
            <person name="Bhattacharya S.S."/>
            <person name="Shirouzu T."/>
            <person name="Yoshinaga Y."/>
            <person name="Martin F.M."/>
            <person name="Grigoriev I.V."/>
            <person name="Hibbett D.S."/>
        </authorList>
    </citation>
    <scope>NUCLEOTIDE SEQUENCE [LARGE SCALE GENOMIC DNA]</scope>
    <source>
        <strain evidence="2 3">HHB10207 ss-3</strain>
    </source>
</reference>
<gene>
    <name evidence="2" type="ORF">SISSUDRAFT_1113920</name>
</gene>
<evidence type="ECO:0000313" key="3">
    <source>
        <dbReference type="Proteomes" id="UP000076798"/>
    </source>
</evidence>
<dbReference type="OrthoDB" id="891726at2759"/>
<dbReference type="Proteomes" id="UP000076798">
    <property type="component" value="Unassembled WGS sequence"/>
</dbReference>
<keyword evidence="3" id="KW-1185">Reference proteome</keyword>
<organism evidence="2 3">
    <name type="scientific">Sistotremastrum suecicum HHB10207 ss-3</name>
    <dbReference type="NCBI Taxonomy" id="1314776"/>
    <lineage>
        <taxon>Eukaryota</taxon>
        <taxon>Fungi</taxon>
        <taxon>Dikarya</taxon>
        <taxon>Basidiomycota</taxon>
        <taxon>Agaricomycotina</taxon>
        <taxon>Agaricomycetes</taxon>
        <taxon>Sistotremastrales</taxon>
        <taxon>Sistotremastraceae</taxon>
        <taxon>Sistotremastrum</taxon>
    </lineage>
</organism>
<dbReference type="AlphaFoldDB" id="A0A166DFQ1"/>
<dbReference type="EMBL" id="KV428062">
    <property type="protein sequence ID" value="KZT38485.1"/>
    <property type="molecule type" value="Genomic_DNA"/>
</dbReference>
<name>A0A166DFQ1_9AGAM</name>
<evidence type="ECO:0000256" key="1">
    <source>
        <dbReference type="SAM" id="MobiDB-lite"/>
    </source>
</evidence>
<dbReference type="PANTHER" id="PTHR33321:SF12">
    <property type="entry name" value="PLANT BASIC SECRETORY PROTEIN (BSP) FAMILY PROTEIN"/>
    <property type="match status" value="1"/>
</dbReference>
<evidence type="ECO:0000313" key="2">
    <source>
        <dbReference type="EMBL" id="KZT38485.1"/>
    </source>
</evidence>
<dbReference type="PANTHER" id="PTHR33321">
    <property type="match status" value="1"/>
</dbReference>
<proteinExistence type="predicted"/>
<dbReference type="InterPro" id="IPR007541">
    <property type="entry name" value="Uncharacterised_BSP"/>
</dbReference>